<sequence length="83" mass="9282">MIGSWKPPKKGSLSSTLDRRCTWQGRGRSWLGGYEANRSVKEGGIDVWEAVRARFLMDGIGGKLYRGLFYVHANTTLGSYDVL</sequence>
<keyword evidence="2" id="KW-1185">Reference proteome</keyword>
<reference evidence="1" key="1">
    <citation type="submission" date="2022-04" db="EMBL/GenBank/DDBJ databases">
        <title>Genome of the entomopathogenic fungus Entomophthora muscae.</title>
        <authorList>
            <person name="Elya C."/>
            <person name="Lovett B.R."/>
            <person name="Lee E."/>
            <person name="Macias A.M."/>
            <person name="Hajek A.E."/>
            <person name="De Bivort B.L."/>
            <person name="Kasson M.T."/>
            <person name="De Fine Licht H.H."/>
            <person name="Stajich J.E."/>
        </authorList>
    </citation>
    <scope>NUCLEOTIDE SEQUENCE</scope>
    <source>
        <strain evidence="1">Berkeley</strain>
    </source>
</reference>
<comment type="caution">
    <text evidence="1">The sequence shown here is derived from an EMBL/GenBank/DDBJ whole genome shotgun (WGS) entry which is preliminary data.</text>
</comment>
<dbReference type="EMBL" id="QTSX02005839">
    <property type="protein sequence ID" value="KAJ9056982.1"/>
    <property type="molecule type" value="Genomic_DNA"/>
</dbReference>
<evidence type="ECO:0000313" key="2">
    <source>
        <dbReference type="Proteomes" id="UP001165960"/>
    </source>
</evidence>
<gene>
    <name evidence="1" type="ORF">DSO57_1026833</name>
</gene>
<protein>
    <submittedName>
        <fullName evidence="1">Uncharacterized protein</fullName>
    </submittedName>
</protein>
<organism evidence="1 2">
    <name type="scientific">Entomophthora muscae</name>
    <dbReference type="NCBI Taxonomy" id="34485"/>
    <lineage>
        <taxon>Eukaryota</taxon>
        <taxon>Fungi</taxon>
        <taxon>Fungi incertae sedis</taxon>
        <taxon>Zoopagomycota</taxon>
        <taxon>Entomophthoromycotina</taxon>
        <taxon>Entomophthoromycetes</taxon>
        <taxon>Entomophthorales</taxon>
        <taxon>Entomophthoraceae</taxon>
        <taxon>Entomophthora</taxon>
    </lineage>
</organism>
<proteinExistence type="predicted"/>
<accession>A0ACC2S3T8</accession>
<name>A0ACC2S3T8_9FUNG</name>
<evidence type="ECO:0000313" key="1">
    <source>
        <dbReference type="EMBL" id="KAJ9056982.1"/>
    </source>
</evidence>
<dbReference type="Proteomes" id="UP001165960">
    <property type="component" value="Unassembled WGS sequence"/>
</dbReference>